<reference evidence="5" key="1">
    <citation type="submission" date="2020-10" db="EMBL/GenBank/DDBJ databases">
        <authorList>
            <person name="Kikuchi T."/>
        </authorList>
    </citation>
    <scope>NUCLEOTIDE SEQUENCE</scope>
    <source>
        <strain evidence="5">NKZ352</strain>
    </source>
</reference>
<dbReference type="PROSITE" id="PS50041">
    <property type="entry name" value="C_TYPE_LECTIN_2"/>
    <property type="match status" value="1"/>
</dbReference>
<dbReference type="SMART" id="SM00034">
    <property type="entry name" value="CLECT"/>
    <property type="match status" value="1"/>
</dbReference>
<dbReference type="OrthoDB" id="5868671at2759"/>
<feature type="domain" description="C-type lectin" evidence="4">
    <location>
        <begin position="191"/>
        <end position="332"/>
    </location>
</feature>
<evidence type="ECO:0000313" key="5">
    <source>
        <dbReference type="EMBL" id="CAD6187610.1"/>
    </source>
</evidence>
<evidence type="ECO:0000256" key="3">
    <source>
        <dbReference type="SAM" id="MobiDB-lite"/>
    </source>
</evidence>
<feature type="coiled-coil region" evidence="2">
    <location>
        <begin position="79"/>
        <end position="106"/>
    </location>
</feature>
<keyword evidence="2" id="KW-0175">Coiled coil</keyword>
<accession>A0A8S1H2M6</accession>
<dbReference type="InterPro" id="IPR016187">
    <property type="entry name" value="CTDL_fold"/>
</dbReference>
<dbReference type="Gene3D" id="3.10.100.10">
    <property type="entry name" value="Mannose-Binding Protein A, subunit A"/>
    <property type="match status" value="1"/>
</dbReference>
<feature type="compositionally biased region" description="Pro residues" evidence="3">
    <location>
        <begin position="116"/>
        <end position="126"/>
    </location>
</feature>
<dbReference type="Proteomes" id="UP000835052">
    <property type="component" value="Unassembled WGS sequence"/>
</dbReference>
<dbReference type="SUPFAM" id="SSF56436">
    <property type="entry name" value="C-type lectin-like"/>
    <property type="match status" value="1"/>
</dbReference>
<dbReference type="InterPro" id="IPR001304">
    <property type="entry name" value="C-type_lectin-like"/>
</dbReference>
<dbReference type="EMBL" id="CAJGYM010000007">
    <property type="protein sequence ID" value="CAD6187610.1"/>
    <property type="molecule type" value="Genomic_DNA"/>
</dbReference>
<evidence type="ECO:0000259" key="4">
    <source>
        <dbReference type="PROSITE" id="PS50041"/>
    </source>
</evidence>
<dbReference type="InterPro" id="IPR018378">
    <property type="entry name" value="C-type_lectin_CS"/>
</dbReference>
<dbReference type="AlphaFoldDB" id="A0A8S1H2M6"/>
<evidence type="ECO:0000256" key="2">
    <source>
        <dbReference type="SAM" id="Coils"/>
    </source>
</evidence>
<feature type="compositionally biased region" description="Pro residues" evidence="3">
    <location>
        <begin position="159"/>
        <end position="174"/>
    </location>
</feature>
<dbReference type="PROSITE" id="PS00615">
    <property type="entry name" value="C_TYPE_LECTIN_1"/>
    <property type="match status" value="1"/>
</dbReference>
<name>A0A8S1H2M6_9PELO</name>
<dbReference type="CDD" id="cd00037">
    <property type="entry name" value="CLECT"/>
    <property type="match status" value="1"/>
</dbReference>
<protein>
    <recommendedName>
        <fullName evidence="4">C-type lectin domain-containing protein</fullName>
    </recommendedName>
</protein>
<dbReference type="PANTHER" id="PTHR47753">
    <property type="entry name" value="C-TYPE LECTIN-RELATED"/>
    <property type="match status" value="1"/>
</dbReference>
<keyword evidence="1" id="KW-1015">Disulfide bond</keyword>
<feature type="region of interest" description="Disordered" evidence="3">
    <location>
        <begin position="108"/>
        <end position="178"/>
    </location>
</feature>
<evidence type="ECO:0000313" key="6">
    <source>
        <dbReference type="Proteomes" id="UP000835052"/>
    </source>
</evidence>
<evidence type="ECO:0000256" key="1">
    <source>
        <dbReference type="ARBA" id="ARBA00023157"/>
    </source>
</evidence>
<feature type="compositionally biased region" description="Low complexity" evidence="3">
    <location>
        <begin position="127"/>
        <end position="140"/>
    </location>
</feature>
<keyword evidence="6" id="KW-1185">Reference proteome</keyword>
<proteinExistence type="predicted"/>
<dbReference type="Pfam" id="PF00059">
    <property type="entry name" value="Lectin_C"/>
    <property type="match status" value="1"/>
</dbReference>
<dbReference type="InterPro" id="IPR016186">
    <property type="entry name" value="C-type_lectin-like/link_sf"/>
</dbReference>
<sequence length="337" mass="37305">MLQHKMCYILSSSRRNWMDYAQKDEAKDRKTMLSTLSTTRFSGRMGNLVLLSSFLLVIVIASAGACTKKVTVTTFETYKKEVDGRINALQKQIDDLKKNCRCADVVQKSAEEDAPTPKPTPRPTPRPTTAAHKTAAPTTAFRKTAAPIVAVRTTERPATPSPTKPSPPTTPKPLCPAGWGSFKRSDGRIWCMSVSDEQKKHSEAQTTCQEQGANLNGFESPEEYNAIRNFLKSKGVTKQVHLGATRVEGCTGRDDNPYNQDPKSPCSRDNVFAWENKVSTKNSIGPHWTDNPSNPSNNENHENCLTLMPEGEDPQKLLNDAACSSKFKFMCGKYSAR</sequence>
<comment type="caution">
    <text evidence="5">The sequence shown here is derived from an EMBL/GenBank/DDBJ whole genome shotgun (WGS) entry which is preliminary data.</text>
</comment>
<organism evidence="5 6">
    <name type="scientific">Caenorhabditis auriculariae</name>
    <dbReference type="NCBI Taxonomy" id="2777116"/>
    <lineage>
        <taxon>Eukaryota</taxon>
        <taxon>Metazoa</taxon>
        <taxon>Ecdysozoa</taxon>
        <taxon>Nematoda</taxon>
        <taxon>Chromadorea</taxon>
        <taxon>Rhabditida</taxon>
        <taxon>Rhabditina</taxon>
        <taxon>Rhabditomorpha</taxon>
        <taxon>Rhabditoidea</taxon>
        <taxon>Rhabditidae</taxon>
        <taxon>Peloderinae</taxon>
        <taxon>Caenorhabditis</taxon>
    </lineage>
</organism>
<feature type="region of interest" description="Disordered" evidence="3">
    <location>
        <begin position="282"/>
        <end position="301"/>
    </location>
</feature>
<gene>
    <name evidence="5" type="ORF">CAUJ_LOCUS3529</name>
</gene>